<evidence type="ECO:0000256" key="4">
    <source>
        <dbReference type="ARBA" id="ARBA00022515"/>
    </source>
</evidence>
<evidence type="ECO:0000256" key="6">
    <source>
        <dbReference type="ARBA" id="ARBA00022723"/>
    </source>
</evidence>
<keyword evidence="8 12" id="KW-0067">ATP-binding</keyword>
<evidence type="ECO:0000313" key="14">
    <source>
        <dbReference type="EMBL" id="WPG97932.1"/>
    </source>
</evidence>
<gene>
    <name evidence="14" type="ORF">R9X50_00071500</name>
</gene>
<dbReference type="SUPFAM" id="SSF56112">
    <property type="entry name" value="Protein kinase-like (PK-like)"/>
    <property type="match status" value="1"/>
</dbReference>
<evidence type="ECO:0000256" key="8">
    <source>
        <dbReference type="ARBA" id="ARBA00022840"/>
    </source>
</evidence>
<keyword evidence="11" id="KW-0238">DNA-binding</keyword>
<organism evidence="14 15">
    <name type="scientific">Acrodontium crateriforme</name>
    <dbReference type="NCBI Taxonomy" id="150365"/>
    <lineage>
        <taxon>Eukaryota</taxon>
        <taxon>Fungi</taxon>
        <taxon>Dikarya</taxon>
        <taxon>Ascomycota</taxon>
        <taxon>Pezizomycotina</taxon>
        <taxon>Dothideomycetes</taxon>
        <taxon>Dothideomycetidae</taxon>
        <taxon>Mycosphaerellales</taxon>
        <taxon>Teratosphaeriaceae</taxon>
        <taxon>Acrodontium</taxon>
    </lineage>
</organism>
<dbReference type="PROSITE" id="PS00107">
    <property type="entry name" value="PROTEIN_KINASE_ATP"/>
    <property type="match status" value="1"/>
</dbReference>
<keyword evidence="6" id="KW-0479">Metal-binding</keyword>
<sequence length="958" mass="109373">MEEEYPEAWLKFHYAGRKDEEVSIRRDDQFDIGRHTIQDTYGIDDLAVSKHHLRIHCVVFDDQKDRVALIYARVLSQQTVQLLSTSEDKTTNIRQLRKSDGDILLLDRDKLLLTPQLSVVFYLRTAHHVTHKLTDCNRAEMRQFAAEYEVTDHLLGSGGFGGVFLAIHTRDRQQVACKVVSTQSKPGIDSTSIAKREREFNILKNLSHPNIIQLKKVFYCQHYFYIMSELITGGDLLAWCERNGPATEGQTAVIIRQLLKAIEYLHERGITHRDIKPENVLVTSWKDGARIVLTDFGGAIEDASHQDATVMTRMFTNVGTSGYIAPEVGAAQCSRGPRTGYSNAVDIWSIGCIAGSLPTRTQLFSESEGFVQSLNVDKASPYPPELLNLCTGESWKNFSCQMKDFIKSCLILDETKRLSAKAALAHAWFTNKHYANEMEASYHTIAKMLAATSTPRIDAKKRAVLDPRKRQFAKAQWVEHDYTHRMNFYTIPPTGDVSLEQFEQWGIARLKVLAELEACQFRNRTPAETEEHMKPILAKHMPLSSNMSRSSEIGMERKRDHYSHWTLRLAFSSTADLRQRFSRLESQLFKMRLNQDDTRERRAFIDSLPMSWETVSEEEKSTWLNDLKAATGFSSMRGDEENWFKVDWEKVPELVERRQVLLKKGQAFVHVREQTSMVTSEFARNLESGLELAARFLPRMDEDNRLVPILHHLSQSFTTPDAAYTDESGISDMARITAGSIDALSQYFPLCMQNLHRELKKNHHLKHQGRLQYTLFLKGIGLDLQECITFWRMSFKLITDDKFKSEYLYNIRHAYGDVGGDANKRGRGYTPYGCQKLTTEPLPSSGQTHGCPYRTYSPDNLVSLLQAVGVADRDLLKVVKDDVGRQRYHIACNRVYEAANKRELKQVKDESLWPASELDTIVHPNAYFKRSFLLKNLGKVKSGDLGIDGPSQASTSNE</sequence>
<evidence type="ECO:0000256" key="1">
    <source>
        <dbReference type="ARBA" id="ARBA00001966"/>
    </source>
</evidence>
<keyword evidence="7 12" id="KW-0547">Nucleotide-binding</keyword>
<dbReference type="Pfam" id="PF00069">
    <property type="entry name" value="Pkinase"/>
    <property type="match status" value="1"/>
</dbReference>
<keyword evidence="4" id="KW-0639">Primosome</keyword>
<dbReference type="GO" id="GO:0051539">
    <property type="term" value="F:4 iron, 4 sulfur cluster binding"/>
    <property type="evidence" value="ECO:0007669"/>
    <property type="project" value="UniProtKB-KW"/>
</dbReference>
<keyword evidence="3" id="KW-0004">4Fe-4S</keyword>
<proteinExistence type="inferred from homology"/>
<feature type="domain" description="Protein kinase" evidence="13">
    <location>
        <begin position="149"/>
        <end position="429"/>
    </location>
</feature>
<dbReference type="PANTHER" id="PTHR10537">
    <property type="entry name" value="DNA PRIMASE LARGE SUBUNIT"/>
    <property type="match status" value="1"/>
</dbReference>
<keyword evidence="5" id="KW-0235">DNA replication</keyword>
<dbReference type="GO" id="GO:0006269">
    <property type="term" value="P:DNA replication, synthesis of primer"/>
    <property type="evidence" value="ECO:0007669"/>
    <property type="project" value="UniProtKB-KW"/>
</dbReference>
<dbReference type="InterPro" id="IPR007238">
    <property type="entry name" value="DNA_primase_lsu_euk/arc"/>
</dbReference>
<keyword evidence="15" id="KW-1185">Reference proteome</keyword>
<evidence type="ECO:0000256" key="11">
    <source>
        <dbReference type="ARBA" id="ARBA00023125"/>
    </source>
</evidence>
<dbReference type="Proteomes" id="UP001303373">
    <property type="component" value="Chromosome 1"/>
</dbReference>
<accession>A0AAQ3LYC7</accession>
<protein>
    <submittedName>
        <fullName evidence="14">Dna primase large subunit</fullName>
    </submittedName>
</protein>
<evidence type="ECO:0000256" key="9">
    <source>
        <dbReference type="ARBA" id="ARBA00023004"/>
    </source>
</evidence>
<dbReference type="InterPro" id="IPR008271">
    <property type="entry name" value="Ser/Thr_kinase_AS"/>
</dbReference>
<dbReference type="CDD" id="cd07322">
    <property type="entry name" value="PriL_PriS_Eukaryotic"/>
    <property type="match status" value="1"/>
</dbReference>
<keyword evidence="9" id="KW-0408">Iron</keyword>
<dbReference type="Pfam" id="PF04104">
    <property type="entry name" value="DNA_primase_lrg"/>
    <property type="match status" value="1"/>
</dbReference>
<dbReference type="InterPro" id="IPR011009">
    <property type="entry name" value="Kinase-like_dom_sf"/>
</dbReference>
<reference evidence="14 15" key="1">
    <citation type="submission" date="2023-11" db="EMBL/GenBank/DDBJ databases">
        <title>An acidophilic fungus is an integral part of prey digestion in a carnivorous sundew plant.</title>
        <authorList>
            <person name="Tsai I.J."/>
        </authorList>
    </citation>
    <scope>NUCLEOTIDE SEQUENCE [LARGE SCALE GENOMIC DNA]</scope>
    <source>
        <strain evidence="14">169a</strain>
    </source>
</reference>
<evidence type="ECO:0000256" key="10">
    <source>
        <dbReference type="ARBA" id="ARBA00023014"/>
    </source>
</evidence>
<name>A0AAQ3LYC7_9PEZI</name>
<dbReference type="GO" id="GO:0005658">
    <property type="term" value="C:alpha DNA polymerase:primase complex"/>
    <property type="evidence" value="ECO:0007669"/>
    <property type="project" value="TreeGrafter"/>
</dbReference>
<dbReference type="InterPro" id="IPR058560">
    <property type="entry name" value="DNA_primase_C"/>
</dbReference>
<dbReference type="Gene3D" id="3.30.200.20">
    <property type="entry name" value="Phosphorylase Kinase, domain 1"/>
    <property type="match status" value="1"/>
</dbReference>
<dbReference type="InterPro" id="IPR000719">
    <property type="entry name" value="Prot_kinase_dom"/>
</dbReference>
<comment type="similarity">
    <text evidence="2">Belongs to the eukaryotic-type primase large subunit family.</text>
</comment>
<dbReference type="PROSITE" id="PS00108">
    <property type="entry name" value="PROTEIN_KINASE_ST"/>
    <property type="match status" value="1"/>
</dbReference>
<dbReference type="GO" id="GO:0003677">
    <property type="term" value="F:DNA binding"/>
    <property type="evidence" value="ECO:0007669"/>
    <property type="project" value="UniProtKB-KW"/>
</dbReference>
<dbReference type="GO" id="GO:0005524">
    <property type="term" value="F:ATP binding"/>
    <property type="evidence" value="ECO:0007669"/>
    <property type="project" value="UniProtKB-UniRule"/>
</dbReference>
<dbReference type="InterPro" id="IPR017441">
    <property type="entry name" value="Protein_kinase_ATP_BS"/>
</dbReference>
<evidence type="ECO:0000259" key="13">
    <source>
        <dbReference type="PROSITE" id="PS50011"/>
    </source>
</evidence>
<evidence type="ECO:0000256" key="3">
    <source>
        <dbReference type="ARBA" id="ARBA00022485"/>
    </source>
</evidence>
<evidence type="ECO:0000256" key="12">
    <source>
        <dbReference type="PROSITE-ProRule" id="PRU10141"/>
    </source>
</evidence>
<dbReference type="PANTHER" id="PTHR10537:SF3">
    <property type="entry name" value="DNA PRIMASE LARGE SUBUNIT"/>
    <property type="match status" value="1"/>
</dbReference>
<evidence type="ECO:0000256" key="2">
    <source>
        <dbReference type="ARBA" id="ARBA00010564"/>
    </source>
</evidence>
<dbReference type="GO" id="GO:0046872">
    <property type="term" value="F:metal ion binding"/>
    <property type="evidence" value="ECO:0007669"/>
    <property type="project" value="UniProtKB-KW"/>
</dbReference>
<evidence type="ECO:0000256" key="7">
    <source>
        <dbReference type="ARBA" id="ARBA00022741"/>
    </source>
</evidence>
<evidence type="ECO:0000256" key="5">
    <source>
        <dbReference type="ARBA" id="ARBA00022705"/>
    </source>
</evidence>
<evidence type="ECO:0000313" key="15">
    <source>
        <dbReference type="Proteomes" id="UP001303373"/>
    </source>
</evidence>
<dbReference type="Pfam" id="PF26466">
    <property type="entry name" value="DNA_primase_lrg_N"/>
    <property type="match status" value="1"/>
</dbReference>
<dbReference type="GO" id="GO:0006270">
    <property type="term" value="P:DNA replication initiation"/>
    <property type="evidence" value="ECO:0007669"/>
    <property type="project" value="TreeGrafter"/>
</dbReference>
<feature type="binding site" evidence="12">
    <location>
        <position position="178"/>
    </location>
    <ligand>
        <name>ATP</name>
        <dbReference type="ChEBI" id="CHEBI:30616"/>
    </ligand>
</feature>
<dbReference type="PROSITE" id="PS50011">
    <property type="entry name" value="PROTEIN_KINASE_DOM"/>
    <property type="match status" value="1"/>
</dbReference>
<dbReference type="Gene3D" id="1.10.510.10">
    <property type="entry name" value="Transferase(Phosphotransferase) domain 1"/>
    <property type="match status" value="1"/>
</dbReference>
<dbReference type="Gene3D" id="1.20.930.80">
    <property type="match status" value="1"/>
</dbReference>
<keyword evidence="10" id="KW-0411">Iron-sulfur</keyword>
<dbReference type="InterPro" id="IPR016558">
    <property type="entry name" value="DNA_primase_lsu_euk"/>
</dbReference>
<dbReference type="SMART" id="SM00220">
    <property type="entry name" value="S_TKc"/>
    <property type="match status" value="1"/>
</dbReference>
<dbReference type="EMBL" id="CP138580">
    <property type="protein sequence ID" value="WPG97932.1"/>
    <property type="molecule type" value="Genomic_DNA"/>
</dbReference>
<dbReference type="GO" id="GO:0004672">
    <property type="term" value="F:protein kinase activity"/>
    <property type="evidence" value="ECO:0007669"/>
    <property type="project" value="InterPro"/>
</dbReference>
<dbReference type="AlphaFoldDB" id="A0AAQ3LYC7"/>
<dbReference type="FunFam" id="1.20.930.80:FF:000003">
    <property type="entry name" value="DNA primase large subunit"/>
    <property type="match status" value="1"/>
</dbReference>
<comment type="cofactor">
    <cofactor evidence="1">
        <name>[4Fe-4S] cluster</name>
        <dbReference type="ChEBI" id="CHEBI:49883"/>
    </cofactor>
</comment>